<sequence length="55" mass="6417">MCITFQILNVYYISNIKNDILSLGQLLLIGYDIHMEGLSFFIKYGRNYLIIKAPM</sequence>
<dbReference type="PaxDb" id="3880-AES61533"/>
<accession>G7IAF2</accession>
<name>G7IAF2_MEDTR</name>
<dbReference type="HOGENOM" id="CLU_3035332_0_0_1"/>
<proteinExistence type="predicted"/>
<gene>
    <name evidence="1" type="ordered locus">MTR_1g085250</name>
</gene>
<keyword evidence="1" id="KW-0472">Membrane</keyword>
<dbReference type="Proteomes" id="UP000002051">
    <property type="component" value="Unassembled WGS sequence"/>
</dbReference>
<dbReference type="EnsemblPlants" id="AES61533">
    <property type="protein sequence ID" value="AES61533"/>
    <property type="gene ID" value="MTR_1g085250"/>
</dbReference>
<evidence type="ECO:0000313" key="3">
    <source>
        <dbReference type="Proteomes" id="UP000002051"/>
    </source>
</evidence>
<dbReference type="AlphaFoldDB" id="G7IAF2"/>
<reference evidence="2" key="3">
    <citation type="submission" date="2015-04" db="UniProtKB">
        <authorList>
            <consortium name="EnsemblPlants"/>
        </authorList>
    </citation>
    <scope>IDENTIFICATION</scope>
    <source>
        <strain evidence="2">cv. Jemalong A17</strain>
    </source>
</reference>
<evidence type="ECO:0000313" key="1">
    <source>
        <dbReference type="EMBL" id="AES61533.1"/>
    </source>
</evidence>
<organism evidence="1 3">
    <name type="scientific">Medicago truncatula</name>
    <name type="common">Barrel medic</name>
    <name type="synonym">Medicago tribuloides</name>
    <dbReference type="NCBI Taxonomy" id="3880"/>
    <lineage>
        <taxon>Eukaryota</taxon>
        <taxon>Viridiplantae</taxon>
        <taxon>Streptophyta</taxon>
        <taxon>Embryophyta</taxon>
        <taxon>Tracheophyta</taxon>
        <taxon>Spermatophyta</taxon>
        <taxon>Magnoliopsida</taxon>
        <taxon>eudicotyledons</taxon>
        <taxon>Gunneridae</taxon>
        <taxon>Pentapetalae</taxon>
        <taxon>rosids</taxon>
        <taxon>fabids</taxon>
        <taxon>Fabales</taxon>
        <taxon>Fabaceae</taxon>
        <taxon>Papilionoideae</taxon>
        <taxon>50 kb inversion clade</taxon>
        <taxon>NPAAA clade</taxon>
        <taxon>Hologalegina</taxon>
        <taxon>IRL clade</taxon>
        <taxon>Trifolieae</taxon>
        <taxon>Medicago</taxon>
    </lineage>
</organism>
<dbReference type="EMBL" id="CM001217">
    <property type="protein sequence ID" value="AES61533.1"/>
    <property type="molecule type" value="Genomic_DNA"/>
</dbReference>
<evidence type="ECO:0000313" key="2">
    <source>
        <dbReference type="EnsemblPlants" id="AES61533"/>
    </source>
</evidence>
<keyword evidence="1" id="KW-0812">Transmembrane</keyword>
<reference evidence="1 3" key="1">
    <citation type="journal article" date="2011" name="Nature">
        <title>The Medicago genome provides insight into the evolution of rhizobial symbioses.</title>
        <authorList>
            <person name="Young N.D."/>
            <person name="Debelle F."/>
            <person name="Oldroyd G.E."/>
            <person name="Geurts R."/>
            <person name="Cannon S.B."/>
            <person name="Udvardi M.K."/>
            <person name="Benedito V.A."/>
            <person name="Mayer K.F."/>
            <person name="Gouzy J."/>
            <person name="Schoof H."/>
            <person name="Van de Peer Y."/>
            <person name="Proost S."/>
            <person name="Cook D.R."/>
            <person name="Meyers B.C."/>
            <person name="Spannagl M."/>
            <person name="Cheung F."/>
            <person name="De Mita S."/>
            <person name="Krishnakumar V."/>
            <person name="Gundlach H."/>
            <person name="Zhou S."/>
            <person name="Mudge J."/>
            <person name="Bharti A.K."/>
            <person name="Murray J.D."/>
            <person name="Naoumkina M.A."/>
            <person name="Rosen B."/>
            <person name="Silverstein K.A."/>
            <person name="Tang H."/>
            <person name="Rombauts S."/>
            <person name="Zhao P.X."/>
            <person name="Zhou P."/>
            <person name="Barbe V."/>
            <person name="Bardou P."/>
            <person name="Bechner M."/>
            <person name="Bellec A."/>
            <person name="Berger A."/>
            <person name="Berges H."/>
            <person name="Bidwell S."/>
            <person name="Bisseling T."/>
            <person name="Choisne N."/>
            <person name="Couloux A."/>
            <person name="Denny R."/>
            <person name="Deshpande S."/>
            <person name="Dai X."/>
            <person name="Doyle J.J."/>
            <person name="Dudez A.M."/>
            <person name="Farmer A.D."/>
            <person name="Fouteau S."/>
            <person name="Franken C."/>
            <person name="Gibelin C."/>
            <person name="Gish J."/>
            <person name="Goldstein S."/>
            <person name="Gonzalez A.J."/>
            <person name="Green P.J."/>
            <person name="Hallab A."/>
            <person name="Hartog M."/>
            <person name="Hua A."/>
            <person name="Humphray S.J."/>
            <person name="Jeong D.H."/>
            <person name="Jing Y."/>
            <person name="Jocker A."/>
            <person name="Kenton S.M."/>
            <person name="Kim D.J."/>
            <person name="Klee K."/>
            <person name="Lai H."/>
            <person name="Lang C."/>
            <person name="Lin S."/>
            <person name="Macmil S.L."/>
            <person name="Magdelenat G."/>
            <person name="Matthews L."/>
            <person name="McCorrison J."/>
            <person name="Monaghan E.L."/>
            <person name="Mun J.H."/>
            <person name="Najar F.Z."/>
            <person name="Nicholson C."/>
            <person name="Noirot C."/>
            <person name="O'Bleness M."/>
            <person name="Paule C.R."/>
            <person name="Poulain J."/>
            <person name="Prion F."/>
            <person name="Qin B."/>
            <person name="Qu C."/>
            <person name="Retzel E.F."/>
            <person name="Riddle C."/>
            <person name="Sallet E."/>
            <person name="Samain S."/>
            <person name="Samson N."/>
            <person name="Sanders I."/>
            <person name="Saurat O."/>
            <person name="Scarpelli C."/>
            <person name="Schiex T."/>
            <person name="Segurens B."/>
            <person name="Severin A.J."/>
            <person name="Sherrier D.J."/>
            <person name="Shi R."/>
            <person name="Sims S."/>
            <person name="Singer S.R."/>
            <person name="Sinharoy S."/>
            <person name="Sterck L."/>
            <person name="Viollet A."/>
            <person name="Wang B.B."/>
            <person name="Wang K."/>
            <person name="Wang M."/>
            <person name="Wang X."/>
            <person name="Warfsmann J."/>
            <person name="Weissenbach J."/>
            <person name="White D.D."/>
            <person name="White J.D."/>
            <person name="Wiley G.B."/>
            <person name="Wincker P."/>
            <person name="Xing Y."/>
            <person name="Yang L."/>
            <person name="Yao Z."/>
            <person name="Ying F."/>
            <person name="Zhai J."/>
            <person name="Zhou L."/>
            <person name="Zuber A."/>
            <person name="Denarie J."/>
            <person name="Dixon R.A."/>
            <person name="May G.D."/>
            <person name="Schwartz D.C."/>
            <person name="Rogers J."/>
            <person name="Quetier F."/>
            <person name="Town C.D."/>
            <person name="Roe B.A."/>
        </authorList>
    </citation>
    <scope>NUCLEOTIDE SEQUENCE [LARGE SCALE GENOMIC DNA]</scope>
    <source>
        <strain evidence="1">A17</strain>
        <strain evidence="2 3">cv. Jemalong A17</strain>
    </source>
</reference>
<protein>
    <submittedName>
        <fullName evidence="1">Transmembrane protein, putative</fullName>
    </submittedName>
</protein>
<keyword evidence="3" id="KW-1185">Reference proteome</keyword>
<reference evidence="1 3" key="2">
    <citation type="journal article" date="2014" name="BMC Genomics">
        <title>An improved genome release (version Mt4.0) for the model legume Medicago truncatula.</title>
        <authorList>
            <person name="Tang H."/>
            <person name="Krishnakumar V."/>
            <person name="Bidwell S."/>
            <person name="Rosen B."/>
            <person name="Chan A."/>
            <person name="Zhou S."/>
            <person name="Gentzbittel L."/>
            <person name="Childs K.L."/>
            <person name="Yandell M."/>
            <person name="Gundlach H."/>
            <person name="Mayer K.F."/>
            <person name="Schwartz D.C."/>
            <person name="Town C.D."/>
        </authorList>
    </citation>
    <scope>GENOME REANNOTATION</scope>
    <source>
        <strain evidence="2 3">cv. Jemalong A17</strain>
    </source>
</reference>